<keyword evidence="2" id="KW-1185">Reference proteome</keyword>
<evidence type="ECO:0000313" key="1">
    <source>
        <dbReference type="EMBL" id="KAG8194690.1"/>
    </source>
</evidence>
<organism evidence="1 2">
    <name type="scientific">Oedothorax gibbosus</name>
    <dbReference type="NCBI Taxonomy" id="931172"/>
    <lineage>
        <taxon>Eukaryota</taxon>
        <taxon>Metazoa</taxon>
        <taxon>Ecdysozoa</taxon>
        <taxon>Arthropoda</taxon>
        <taxon>Chelicerata</taxon>
        <taxon>Arachnida</taxon>
        <taxon>Araneae</taxon>
        <taxon>Araneomorphae</taxon>
        <taxon>Entelegynae</taxon>
        <taxon>Araneoidea</taxon>
        <taxon>Linyphiidae</taxon>
        <taxon>Erigoninae</taxon>
        <taxon>Oedothorax</taxon>
    </lineage>
</organism>
<reference evidence="1 2" key="1">
    <citation type="journal article" date="2022" name="Nat. Ecol. Evol.">
        <title>A masculinizing supergene underlies an exaggerated male reproductive morph in a spider.</title>
        <authorList>
            <person name="Hendrickx F."/>
            <person name="De Corte Z."/>
            <person name="Sonet G."/>
            <person name="Van Belleghem S.M."/>
            <person name="Kostlbacher S."/>
            <person name="Vangestel C."/>
        </authorList>
    </citation>
    <scope>NUCLEOTIDE SEQUENCE [LARGE SCALE GENOMIC DNA]</scope>
    <source>
        <strain evidence="1">W744_W776</strain>
    </source>
</reference>
<accession>A0AAV6VFF7</accession>
<comment type="caution">
    <text evidence="1">The sequence shown here is derived from an EMBL/GenBank/DDBJ whole genome shotgun (WGS) entry which is preliminary data.</text>
</comment>
<proteinExistence type="predicted"/>
<name>A0AAV6VFF7_9ARAC</name>
<gene>
    <name evidence="1" type="ORF">JTE90_028004</name>
</gene>
<dbReference type="AlphaFoldDB" id="A0AAV6VFF7"/>
<evidence type="ECO:0000313" key="2">
    <source>
        <dbReference type="Proteomes" id="UP000827092"/>
    </source>
</evidence>
<dbReference type="EMBL" id="JAFNEN010000100">
    <property type="protein sequence ID" value="KAG8194690.1"/>
    <property type="molecule type" value="Genomic_DNA"/>
</dbReference>
<sequence>MLEWIKANVNEIEYRQTSMKNSKLDSAESHILDFENTATNTNGSTNVDRVAPDAQEAALTVSDIALDIENTEVTTAIADQG</sequence>
<protein>
    <submittedName>
        <fullName evidence="1">Uncharacterized protein</fullName>
    </submittedName>
</protein>
<dbReference type="Proteomes" id="UP000827092">
    <property type="component" value="Unassembled WGS sequence"/>
</dbReference>